<reference evidence="1" key="1">
    <citation type="submission" date="2018-05" db="EMBL/GenBank/DDBJ databases">
        <authorList>
            <person name="Lanie J.A."/>
            <person name="Ng W.-L."/>
            <person name="Kazmierczak K.M."/>
            <person name="Andrzejewski T.M."/>
            <person name="Davidsen T.M."/>
            <person name="Wayne K.J."/>
            <person name="Tettelin H."/>
            <person name="Glass J.I."/>
            <person name="Rusch D."/>
            <person name="Podicherti R."/>
            <person name="Tsui H.-C.T."/>
            <person name="Winkler M.E."/>
        </authorList>
    </citation>
    <scope>NUCLEOTIDE SEQUENCE</scope>
</reference>
<evidence type="ECO:0000313" key="1">
    <source>
        <dbReference type="EMBL" id="SVC62522.1"/>
    </source>
</evidence>
<name>A0A382NS26_9ZZZZ</name>
<sequence length="190" mass="21187">MIYIVEDSGALALDASKVHPQARCEIEFQRTLRIPDDNQEYDLPPGLGKFPLSHVDDYKDKVPESWVQHGGVFLPMYQGEAMWLNFNPRSSVSYSTGYPFAIKIATGKINAVSGEAWSNELQSGRTSTGRQDYVVIPEQPWLDGYCVAEGLIRQFVAMPLGEGYTAEEQLTGEAEHGGIQIVAYPMKREL</sequence>
<organism evidence="1">
    <name type="scientific">marine metagenome</name>
    <dbReference type="NCBI Taxonomy" id="408172"/>
    <lineage>
        <taxon>unclassified sequences</taxon>
        <taxon>metagenomes</taxon>
        <taxon>ecological metagenomes</taxon>
    </lineage>
</organism>
<proteinExistence type="predicted"/>
<dbReference type="EMBL" id="UINC01101596">
    <property type="protein sequence ID" value="SVC62522.1"/>
    <property type="molecule type" value="Genomic_DNA"/>
</dbReference>
<gene>
    <name evidence="1" type="ORF">METZ01_LOCUS315376</name>
</gene>
<dbReference type="AlphaFoldDB" id="A0A382NS26"/>
<protein>
    <submittedName>
        <fullName evidence="1">Uncharacterized protein</fullName>
    </submittedName>
</protein>
<accession>A0A382NS26</accession>
<feature type="non-terminal residue" evidence="1">
    <location>
        <position position="190"/>
    </location>
</feature>